<dbReference type="RefSeq" id="WP_181657425.1">
    <property type="nucleotide sequence ID" value="NZ_JACEHE010000006.1"/>
</dbReference>
<dbReference type="InterPro" id="IPR000182">
    <property type="entry name" value="GNAT_dom"/>
</dbReference>
<dbReference type="Pfam" id="PF13508">
    <property type="entry name" value="Acetyltransf_7"/>
    <property type="match status" value="1"/>
</dbReference>
<dbReference type="GO" id="GO:0016747">
    <property type="term" value="F:acyltransferase activity, transferring groups other than amino-acyl groups"/>
    <property type="evidence" value="ECO:0007669"/>
    <property type="project" value="InterPro"/>
</dbReference>
<dbReference type="SUPFAM" id="SSF55729">
    <property type="entry name" value="Acyl-CoA N-acyltransferases (Nat)"/>
    <property type="match status" value="1"/>
</dbReference>
<dbReference type="CDD" id="cd04301">
    <property type="entry name" value="NAT_SF"/>
    <property type="match status" value="1"/>
</dbReference>
<dbReference type="Gene3D" id="3.40.630.30">
    <property type="match status" value="1"/>
</dbReference>
<evidence type="ECO:0000259" key="1">
    <source>
        <dbReference type="PROSITE" id="PS51186"/>
    </source>
</evidence>
<dbReference type="AlphaFoldDB" id="A0A7W0DJX9"/>
<dbReference type="InterPro" id="IPR053144">
    <property type="entry name" value="Acetyltransferase_Butenolide"/>
</dbReference>
<dbReference type="PANTHER" id="PTHR43233">
    <property type="entry name" value="FAMILY N-ACETYLTRANSFERASE, PUTATIVE (AFU_ORTHOLOGUE AFUA_6G03350)-RELATED"/>
    <property type="match status" value="1"/>
</dbReference>
<accession>A0A7W0DJX9</accession>
<dbReference type="InterPro" id="IPR016181">
    <property type="entry name" value="Acyl_CoA_acyltransferase"/>
</dbReference>
<feature type="domain" description="N-acetyltransferase" evidence="1">
    <location>
        <begin position="1"/>
        <end position="144"/>
    </location>
</feature>
<dbReference type="PANTHER" id="PTHR43233:SF1">
    <property type="entry name" value="FAMILY N-ACETYLTRANSFERASE, PUTATIVE (AFU_ORTHOLOGUE AFUA_6G03350)-RELATED"/>
    <property type="match status" value="1"/>
</dbReference>
<sequence length="144" mass="15207">MIDTFAVLDRPPTPAEHRRLAEAVGWTTAFDWDTTPASLAGSLAGVVALAGNHVVGMGRLVGDGVKYFYVQDLAVLPAYQGAGIGTALLRRLLDHVASTAPSTAFVGLFATDEAVPLYERSGFTRGDMTGMFRLVRPTVGPTEG</sequence>
<reference evidence="2 3" key="1">
    <citation type="submission" date="2020-07" db="EMBL/GenBank/DDBJ databases">
        <title>Streptomyces isolated from Indian soil.</title>
        <authorList>
            <person name="Mandal S."/>
            <person name="Maiti P.K."/>
        </authorList>
    </citation>
    <scope>NUCLEOTIDE SEQUENCE [LARGE SCALE GENOMIC DNA]</scope>
    <source>
        <strain evidence="2 3">PSKA28</strain>
    </source>
</reference>
<protein>
    <submittedName>
        <fullName evidence="2">GNAT family N-acetyltransferase</fullName>
    </submittedName>
</protein>
<keyword evidence="2" id="KW-0808">Transferase</keyword>
<organism evidence="2 3">
    <name type="scientific">Streptomyces himalayensis subsp. himalayensis</name>
    <dbReference type="NCBI Taxonomy" id="2756131"/>
    <lineage>
        <taxon>Bacteria</taxon>
        <taxon>Bacillati</taxon>
        <taxon>Actinomycetota</taxon>
        <taxon>Actinomycetes</taxon>
        <taxon>Kitasatosporales</taxon>
        <taxon>Streptomycetaceae</taxon>
        <taxon>Streptomyces</taxon>
        <taxon>Streptomyces himalayensis</taxon>
    </lineage>
</organism>
<dbReference type="EMBL" id="JACEHE010000006">
    <property type="protein sequence ID" value="MBA2946486.1"/>
    <property type="molecule type" value="Genomic_DNA"/>
</dbReference>
<comment type="caution">
    <text evidence="2">The sequence shown here is derived from an EMBL/GenBank/DDBJ whole genome shotgun (WGS) entry which is preliminary data.</text>
</comment>
<evidence type="ECO:0000313" key="3">
    <source>
        <dbReference type="Proteomes" id="UP000545761"/>
    </source>
</evidence>
<evidence type="ECO:0000313" key="2">
    <source>
        <dbReference type="EMBL" id="MBA2946486.1"/>
    </source>
</evidence>
<dbReference type="PROSITE" id="PS51186">
    <property type="entry name" value="GNAT"/>
    <property type="match status" value="1"/>
</dbReference>
<dbReference type="Proteomes" id="UP000545761">
    <property type="component" value="Unassembled WGS sequence"/>
</dbReference>
<name>A0A7W0DJX9_9ACTN</name>
<gene>
    <name evidence="2" type="ORF">H1D24_11860</name>
</gene>
<proteinExistence type="predicted"/>